<evidence type="ECO:0000313" key="6">
    <source>
        <dbReference type="EMBL" id="KAK4215184.1"/>
    </source>
</evidence>
<dbReference type="InterPro" id="IPR008922">
    <property type="entry name" value="Di-copper_centre_dom_sf"/>
</dbReference>
<dbReference type="EMBL" id="MU858083">
    <property type="protein sequence ID" value="KAK4215184.1"/>
    <property type="molecule type" value="Genomic_DNA"/>
</dbReference>
<feature type="signal peptide" evidence="3">
    <location>
        <begin position="1"/>
        <end position="21"/>
    </location>
</feature>
<dbReference type="PRINTS" id="PR00092">
    <property type="entry name" value="TYROSINASE"/>
</dbReference>
<dbReference type="GO" id="GO:0046872">
    <property type="term" value="F:metal ion binding"/>
    <property type="evidence" value="ECO:0007669"/>
    <property type="project" value="UniProtKB-KW"/>
</dbReference>
<dbReference type="SUPFAM" id="SSF48056">
    <property type="entry name" value="Di-copper centre-containing domain"/>
    <property type="match status" value="1"/>
</dbReference>
<keyword evidence="3" id="KW-0732">Signal</keyword>
<dbReference type="GO" id="GO:0016491">
    <property type="term" value="F:oxidoreductase activity"/>
    <property type="evidence" value="ECO:0007669"/>
    <property type="project" value="UniProtKB-KW"/>
</dbReference>
<sequence length="380" mass="42018">MKFQYLSACLASLAAVSNVNAAPHKDPEAIATKQINQMDAKYKQYIQDTIKTRKTGCTSKNIIKRQEWGSLSKPERKSYIDAVYCLQKKAPQGRNKGIPGSQSRFDDFAGTHIQQAPFVHFSGLFFHFHRYFVWLYEKALREECGYKGAQPYWDWTLSWKDPSKSTVFDGSPYSLGSNGKKVPHGPTTIRAYGIVMDIPPGTGGGCVEKGPFSQDKYTLSLGPNVFEPYGPDGGLGYNPRCLKRDLNPYWTNNTRPAKVLEALTACQDIGCFDTIVESLDGTHAGGHFGQGGMGLDTFASPGDPAFWLHHGQVDRMWSLWQGQNPRNRTLQTAQTGTAFNNPPSANVTLNTLVDAGIVGEKKSVKDVSSTIDGPFCYMYV</sequence>
<dbReference type="PANTHER" id="PTHR11474">
    <property type="entry name" value="TYROSINASE FAMILY MEMBER"/>
    <property type="match status" value="1"/>
</dbReference>
<dbReference type="Proteomes" id="UP001301769">
    <property type="component" value="Unassembled WGS sequence"/>
</dbReference>
<dbReference type="PANTHER" id="PTHR11474:SF125">
    <property type="entry name" value="N-ACETYL-6-HYDROXYTRYPTOPHAN OXIDASE IVOB-RELATED"/>
    <property type="match status" value="1"/>
</dbReference>
<evidence type="ECO:0000259" key="4">
    <source>
        <dbReference type="PROSITE" id="PS00497"/>
    </source>
</evidence>
<keyword evidence="7" id="KW-1185">Reference proteome</keyword>
<reference evidence="6" key="1">
    <citation type="journal article" date="2023" name="Mol. Phylogenet. Evol.">
        <title>Genome-scale phylogeny and comparative genomics of the fungal order Sordariales.</title>
        <authorList>
            <person name="Hensen N."/>
            <person name="Bonometti L."/>
            <person name="Westerberg I."/>
            <person name="Brannstrom I.O."/>
            <person name="Guillou S."/>
            <person name="Cros-Aarteil S."/>
            <person name="Calhoun S."/>
            <person name="Haridas S."/>
            <person name="Kuo A."/>
            <person name="Mondo S."/>
            <person name="Pangilinan J."/>
            <person name="Riley R."/>
            <person name="LaButti K."/>
            <person name="Andreopoulos B."/>
            <person name="Lipzen A."/>
            <person name="Chen C."/>
            <person name="Yan M."/>
            <person name="Daum C."/>
            <person name="Ng V."/>
            <person name="Clum A."/>
            <person name="Steindorff A."/>
            <person name="Ohm R.A."/>
            <person name="Martin F."/>
            <person name="Silar P."/>
            <person name="Natvig D.O."/>
            <person name="Lalanne C."/>
            <person name="Gautier V."/>
            <person name="Ament-Velasquez S.L."/>
            <person name="Kruys A."/>
            <person name="Hutchinson M.I."/>
            <person name="Powell A.J."/>
            <person name="Barry K."/>
            <person name="Miller A.N."/>
            <person name="Grigoriev I.V."/>
            <person name="Debuchy R."/>
            <person name="Gladieux P."/>
            <person name="Hiltunen Thoren M."/>
            <person name="Johannesson H."/>
        </authorList>
    </citation>
    <scope>NUCLEOTIDE SEQUENCE</scope>
    <source>
        <strain evidence="6">PSN293</strain>
    </source>
</reference>
<evidence type="ECO:0000313" key="7">
    <source>
        <dbReference type="Proteomes" id="UP001301769"/>
    </source>
</evidence>
<evidence type="ECO:0000256" key="3">
    <source>
        <dbReference type="SAM" id="SignalP"/>
    </source>
</evidence>
<organism evidence="6 7">
    <name type="scientific">Rhypophila decipiens</name>
    <dbReference type="NCBI Taxonomy" id="261697"/>
    <lineage>
        <taxon>Eukaryota</taxon>
        <taxon>Fungi</taxon>
        <taxon>Dikarya</taxon>
        <taxon>Ascomycota</taxon>
        <taxon>Pezizomycotina</taxon>
        <taxon>Sordariomycetes</taxon>
        <taxon>Sordariomycetidae</taxon>
        <taxon>Sordariales</taxon>
        <taxon>Naviculisporaceae</taxon>
        <taxon>Rhypophila</taxon>
    </lineage>
</organism>
<dbReference type="Pfam" id="PF00264">
    <property type="entry name" value="Tyrosinase"/>
    <property type="match status" value="1"/>
</dbReference>
<keyword evidence="2" id="KW-0560">Oxidoreductase</keyword>
<evidence type="ECO:0000259" key="5">
    <source>
        <dbReference type="PROSITE" id="PS00498"/>
    </source>
</evidence>
<dbReference type="PROSITE" id="PS00497">
    <property type="entry name" value="TYROSINASE_1"/>
    <property type="match status" value="1"/>
</dbReference>
<dbReference type="Gene3D" id="1.10.1280.10">
    <property type="entry name" value="Di-copper center containing domain from catechol oxidase"/>
    <property type="match status" value="1"/>
</dbReference>
<dbReference type="AlphaFoldDB" id="A0AAN7B992"/>
<proteinExistence type="predicted"/>
<dbReference type="PROSITE" id="PS00498">
    <property type="entry name" value="TYROSINASE_2"/>
    <property type="match status" value="1"/>
</dbReference>
<feature type="domain" description="Tyrosinase copper-binding" evidence="4">
    <location>
        <begin position="120"/>
        <end position="137"/>
    </location>
</feature>
<keyword evidence="1" id="KW-0479">Metal-binding</keyword>
<comment type="caution">
    <text evidence="6">The sequence shown here is derived from an EMBL/GenBank/DDBJ whole genome shotgun (WGS) entry which is preliminary data.</text>
</comment>
<protein>
    <recommendedName>
        <fullName evidence="4 5">Tyrosinase copper-binding domain-containing protein</fullName>
    </recommendedName>
</protein>
<evidence type="ECO:0000256" key="2">
    <source>
        <dbReference type="ARBA" id="ARBA00023002"/>
    </source>
</evidence>
<dbReference type="InterPro" id="IPR050316">
    <property type="entry name" value="Tyrosinase/Hemocyanin"/>
</dbReference>
<accession>A0AAN7B992</accession>
<feature type="chain" id="PRO_5042890146" description="Tyrosinase copper-binding domain-containing protein" evidence="3">
    <location>
        <begin position="22"/>
        <end position="380"/>
    </location>
</feature>
<feature type="domain" description="Tyrosinase copper-binding" evidence="5">
    <location>
        <begin position="303"/>
        <end position="314"/>
    </location>
</feature>
<reference evidence="6" key="2">
    <citation type="submission" date="2023-05" db="EMBL/GenBank/DDBJ databases">
        <authorList>
            <consortium name="Lawrence Berkeley National Laboratory"/>
            <person name="Steindorff A."/>
            <person name="Hensen N."/>
            <person name="Bonometti L."/>
            <person name="Westerberg I."/>
            <person name="Brannstrom I.O."/>
            <person name="Guillou S."/>
            <person name="Cros-Aarteil S."/>
            <person name="Calhoun S."/>
            <person name="Haridas S."/>
            <person name="Kuo A."/>
            <person name="Mondo S."/>
            <person name="Pangilinan J."/>
            <person name="Riley R."/>
            <person name="Labutti K."/>
            <person name="Andreopoulos B."/>
            <person name="Lipzen A."/>
            <person name="Chen C."/>
            <person name="Yanf M."/>
            <person name="Daum C."/>
            <person name="Ng V."/>
            <person name="Clum A."/>
            <person name="Ohm R."/>
            <person name="Martin F."/>
            <person name="Silar P."/>
            <person name="Natvig D."/>
            <person name="Lalanne C."/>
            <person name="Gautier V."/>
            <person name="Ament-Velasquez S.L."/>
            <person name="Kruys A."/>
            <person name="Hutchinson M.I."/>
            <person name="Powell A.J."/>
            <person name="Barry K."/>
            <person name="Miller A.N."/>
            <person name="Grigoriev I.V."/>
            <person name="Debuchy R."/>
            <person name="Gladieux P."/>
            <person name="Thoren M.H."/>
            <person name="Johannesson H."/>
        </authorList>
    </citation>
    <scope>NUCLEOTIDE SEQUENCE</scope>
    <source>
        <strain evidence="6">PSN293</strain>
    </source>
</reference>
<dbReference type="InterPro" id="IPR002227">
    <property type="entry name" value="Tyrosinase_Cu-bd"/>
</dbReference>
<name>A0AAN7B992_9PEZI</name>
<evidence type="ECO:0000256" key="1">
    <source>
        <dbReference type="ARBA" id="ARBA00022723"/>
    </source>
</evidence>
<gene>
    <name evidence="6" type="ORF">QBC37DRAFT_419802</name>
</gene>